<protein>
    <submittedName>
        <fullName evidence="3">Molecular chaperone DnaJ</fullName>
    </submittedName>
</protein>
<dbReference type="PROSITE" id="PS50076">
    <property type="entry name" value="DNAJ_2"/>
    <property type="match status" value="1"/>
</dbReference>
<accession>A0AAC8XHC8</accession>
<feature type="domain" description="J" evidence="2">
    <location>
        <begin position="167"/>
        <end position="227"/>
    </location>
</feature>
<proteinExistence type="predicted"/>
<keyword evidence="1" id="KW-0143">Chaperone</keyword>
<dbReference type="EMBL" id="CP013928">
    <property type="protein sequence ID" value="AMJ76964.1"/>
    <property type="molecule type" value="Genomic_DNA"/>
</dbReference>
<dbReference type="Gene3D" id="1.10.287.110">
    <property type="entry name" value="DnaJ domain"/>
    <property type="match status" value="1"/>
</dbReference>
<evidence type="ECO:0000256" key="1">
    <source>
        <dbReference type="ARBA" id="ARBA00023186"/>
    </source>
</evidence>
<evidence type="ECO:0000313" key="4">
    <source>
        <dbReference type="Proteomes" id="UP000061468"/>
    </source>
</evidence>
<name>A0AAC8XHC8_9ALTE</name>
<dbReference type="AlphaFoldDB" id="A0AAC8XHC8"/>
<dbReference type="RefSeq" id="WP_015065934.1">
    <property type="nucleotide sequence ID" value="NZ_CAXGIV010000028.1"/>
</dbReference>
<dbReference type="SUPFAM" id="SSF46565">
    <property type="entry name" value="Chaperone J-domain"/>
    <property type="match status" value="1"/>
</dbReference>
<dbReference type="InterPro" id="IPR021059">
    <property type="entry name" value="DnaJ-related_N"/>
</dbReference>
<dbReference type="CDD" id="cd06257">
    <property type="entry name" value="DnaJ"/>
    <property type="match status" value="1"/>
</dbReference>
<organism evidence="3 4">
    <name type="scientific">Alteromonas mediterranea</name>
    <dbReference type="NCBI Taxonomy" id="314275"/>
    <lineage>
        <taxon>Bacteria</taxon>
        <taxon>Pseudomonadati</taxon>
        <taxon>Pseudomonadota</taxon>
        <taxon>Gammaproteobacteria</taxon>
        <taxon>Alteromonadales</taxon>
        <taxon>Alteromonadaceae</taxon>
        <taxon>Alteromonas/Salinimonas group</taxon>
        <taxon>Alteromonas</taxon>
    </lineage>
</organism>
<dbReference type="InterPro" id="IPR001623">
    <property type="entry name" value="DnaJ_domain"/>
</dbReference>
<dbReference type="Pfam" id="PF12339">
    <property type="entry name" value="DNAJ_related"/>
    <property type="match status" value="1"/>
</dbReference>
<evidence type="ECO:0000313" key="3">
    <source>
        <dbReference type="EMBL" id="AMJ76964.1"/>
    </source>
</evidence>
<gene>
    <name evidence="3" type="ORF">AV942_00875</name>
</gene>
<dbReference type="InterPro" id="IPR036869">
    <property type="entry name" value="J_dom_sf"/>
</dbReference>
<sequence>MQSETVDEAIYVQQAELLVDLLSTFKPFFIKGISEYALIELLKKAPYQFFDEDALRDPLILFKTHFVLFHALYQLKRNWRERNEGELDIHALKISLKPIDKSDAEQNDGAKLRGKVITEPDKLAEYYLDWSNFEKTDRDSVETLLNGFWQRMAGLRTANYQQSDIDNAHDLLGVNEADGVSSMSLKRAYKKTLQRVHPDKGGNGQQAQKVIQAYQMLCAYYSLNSAK</sequence>
<evidence type="ECO:0000259" key="2">
    <source>
        <dbReference type="PROSITE" id="PS50076"/>
    </source>
</evidence>
<dbReference type="Proteomes" id="UP000061468">
    <property type="component" value="Chromosome"/>
</dbReference>
<dbReference type="SMART" id="SM00271">
    <property type="entry name" value="DnaJ"/>
    <property type="match status" value="1"/>
</dbReference>
<reference evidence="3 4" key="1">
    <citation type="submission" date="2015-12" db="EMBL/GenBank/DDBJ databases">
        <title>Intraspecies pangenome expansion in the marine bacterium Alteromonas.</title>
        <authorList>
            <person name="Lopez-Perez M."/>
            <person name="Rodriguez-Valera F."/>
        </authorList>
    </citation>
    <scope>NUCLEOTIDE SEQUENCE [LARGE SCALE GENOMIC DNA]</scope>
    <source>
        <strain evidence="3 4">UM8</strain>
    </source>
</reference>